<dbReference type="Pfam" id="PF09494">
    <property type="entry name" value="Slx4"/>
    <property type="match status" value="1"/>
</dbReference>
<feature type="compositionally biased region" description="Basic residues" evidence="10">
    <location>
        <begin position="296"/>
        <end position="306"/>
    </location>
</feature>
<feature type="region of interest" description="Disordered" evidence="10">
    <location>
        <begin position="94"/>
        <end position="205"/>
    </location>
</feature>
<feature type="region of interest" description="Disordered" evidence="10">
    <location>
        <begin position="742"/>
        <end position="965"/>
    </location>
</feature>
<dbReference type="InterPro" id="IPR027784">
    <property type="entry name" value="Slx4_ascomycetes"/>
</dbReference>
<feature type="region of interest" description="Disordered" evidence="10">
    <location>
        <begin position="1027"/>
        <end position="1055"/>
    </location>
</feature>
<feature type="compositionally biased region" description="Polar residues" evidence="10">
    <location>
        <begin position="356"/>
        <end position="371"/>
    </location>
</feature>
<reference evidence="11 12" key="1">
    <citation type="journal article" date="2021" name="Nat. Commun.">
        <title>Genetic determinants of endophytism in the Arabidopsis root mycobiome.</title>
        <authorList>
            <person name="Mesny F."/>
            <person name="Miyauchi S."/>
            <person name="Thiergart T."/>
            <person name="Pickel B."/>
            <person name="Atanasova L."/>
            <person name="Karlsson M."/>
            <person name="Huettel B."/>
            <person name="Barry K.W."/>
            <person name="Haridas S."/>
            <person name="Chen C."/>
            <person name="Bauer D."/>
            <person name="Andreopoulos W."/>
            <person name="Pangilinan J."/>
            <person name="LaButti K."/>
            <person name="Riley R."/>
            <person name="Lipzen A."/>
            <person name="Clum A."/>
            <person name="Drula E."/>
            <person name="Henrissat B."/>
            <person name="Kohler A."/>
            <person name="Grigoriev I.V."/>
            <person name="Martin F.M."/>
            <person name="Hacquard S."/>
        </authorList>
    </citation>
    <scope>NUCLEOTIDE SEQUENCE [LARGE SCALE GENOMIC DNA]</scope>
    <source>
        <strain evidence="11 12">MPI-SDFR-AT-0080</strain>
    </source>
</reference>
<name>A0ABQ8FXA1_9PEZI</name>
<feature type="region of interest" description="Disordered" evidence="10">
    <location>
        <begin position="235"/>
        <end position="458"/>
    </location>
</feature>
<feature type="compositionally biased region" description="Basic and acidic residues" evidence="10">
    <location>
        <begin position="94"/>
        <end position="105"/>
    </location>
</feature>
<evidence type="ECO:0000256" key="1">
    <source>
        <dbReference type="ARBA" id="ARBA00004123"/>
    </source>
</evidence>
<keyword evidence="5 9" id="KW-0233">DNA recombination</keyword>
<feature type="compositionally biased region" description="Pro residues" evidence="10">
    <location>
        <begin position="940"/>
        <end position="954"/>
    </location>
</feature>
<evidence type="ECO:0000256" key="8">
    <source>
        <dbReference type="ARBA" id="ARBA00029496"/>
    </source>
</evidence>
<feature type="compositionally biased region" description="Basic and acidic residues" evidence="10">
    <location>
        <begin position="257"/>
        <end position="269"/>
    </location>
</feature>
<accession>A0ABQ8FXA1</accession>
<evidence type="ECO:0000256" key="5">
    <source>
        <dbReference type="ARBA" id="ARBA00023172"/>
    </source>
</evidence>
<dbReference type="Proteomes" id="UP000774617">
    <property type="component" value="Unassembled WGS sequence"/>
</dbReference>
<keyword evidence="6 9" id="KW-0234">DNA repair</keyword>
<proteinExistence type="inferred from homology"/>
<evidence type="ECO:0000313" key="12">
    <source>
        <dbReference type="Proteomes" id="UP000774617"/>
    </source>
</evidence>
<keyword evidence="3 9" id="KW-0597">Phosphoprotein</keyword>
<feature type="compositionally biased region" description="Low complexity" evidence="10">
    <location>
        <begin position="39"/>
        <end position="55"/>
    </location>
</feature>
<dbReference type="HAMAP" id="MF_03110">
    <property type="entry name" value="Endonuc_su_Slx4"/>
    <property type="match status" value="1"/>
</dbReference>
<feature type="compositionally biased region" description="Basic and acidic residues" evidence="10">
    <location>
        <begin position="308"/>
        <end position="322"/>
    </location>
</feature>
<keyword evidence="12" id="KW-1185">Reference proteome</keyword>
<evidence type="ECO:0000313" key="11">
    <source>
        <dbReference type="EMBL" id="KAH7032361.1"/>
    </source>
</evidence>
<feature type="region of interest" description="Disordered" evidence="10">
    <location>
        <begin position="472"/>
        <end position="533"/>
    </location>
</feature>
<feature type="compositionally biased region" description="Low complexity" evidence="10">
    <location>
        <begin position="15"/>
        <end position="26"/>
    </location>
</feature>
<evidence type="ECO:0000256" key="9">
    <source>
        <dbReference type="HAMAP-Rule" id="MF_03110"/>
    </source>
</evidence>
<keyword evidence="4 9" id="KW-0227">DNA damage</keyword>
<feature type="compositionally biased region" description="Acidic residues" evidence="10">
    <location>
        <begin position="904"/>
        <end position="913"/>
    </location>
</feature>
<feature type="region of interest" description="Disordered" evidence="10">
    <location>
        <begin position="15"/>
        <end position="69"/>
    </location>
</feature>
<feature type="region of interest" description="Disordered" evidence="10">
    <location>
        <begin position="580"/>
        <end position="599"/>
    </location>
</feature>
<protein>
    <recommendedName>
        <fullName evidence="8 9">Structure-specific endonuclease subunit SLX4</fullName>
    </recommendedName>
</protein>
<feature type="compositionally biased region" description="Polar residues" evidence="10">
    <location>
        <begin position="923"/>
        <end position="936"/>
    </location>
</feature>
<dbReference type="InterPro" id="IPR018574">
    <property type="entry name" value="Structure-sp_endonuc_su_Slx4"/>
</dbReference>
<feature type="compositionally biased region" description="Polar residues" evidence="10">
    <location>
        <begin position="878"/>
        <end position="889"/>
    </location>
</feature>
<comment type="caution">
    <text evidence="11">The sequence shown here is derived from an EMBL/GenBank/DDBJ whole genome shotgun (WGS) entry which is preliminary data.</text>
</comment>
<keyword evidence="7 9" id="KW-0539">Nucleus</keyword>
<organism evidence="11 12">
    <name type="scientific">Macrophomina phaseolina</name>
    <dbReference type="NCBI Taxonomy" id="35725"/>
    <lineage>
        <taxon>Eukaryota</taxon>
        <taxon>Fungi</taxon>
        <taxon>Dikarya</taxon>
        <taxon>Ascomycota</taxon>
        <taxon>Pezizomycotina</taxon>
        <taxon>Dothideomycetes</taxon>
        <taxon>Dothideomycetes incertae sedis</taxon>
        <taxon>Botryosphaeriales</taxon>
        <taxon>Botryosphaeriaceae</taxon>
        <taxon>Macrophomina</taxon>
    </lineage>
</organism>
<comment type="subcellular location">
    <subcellularLocation>
        <location evidence="1 9">Nucleus</location>
    </subcellularLocation>
</comment>
<comment type="subunit">
    <text evidence="9">Forms a heterodimer with SLX1.</text>
</comment>
<evidence type="ECO:0000256" key="10">
    <source>
        <dbReference type="SAM" id="MobiDB-lite"/>
    </source>
</evidence>
<gene>
    <name evidence="9" type="primary">SLX4</name>
    <name evidence="11" type="ORF">B0J12DRAFT_680304</name>
</gene>
<evidence type="ECO:0000256" key="2">
    <source>
        <dbReference type="ARBA" id="ARBA00006661"/>
    </source>
</evidence>
<evidence type="ECO:0000256" key="3">
    <source>
        <dbReference type="ARBA" id="ARBA00022553"/>
    </source>
</evidence>
<evidence type="ECO:0000256" key="6">
    <source>
        <dbReference type="ARBA" id="ARBA00023204"/>
    </source>
</evidence>
<comment type="similarity">
    <text evidence="2 9">Belongs to the SLX4 family.</text>
</comment>
<sequence>MPARELVLLSSSPPYIPDSDIITTPPGLRDHDAGSDAQPLLLVTTSPNLPSPTTLFGRKPAGLKSGSRAAEIPQGAALGFASAGALVRERRLSLGKDTLGEEPKPARRGVGKGASATETAPKPRKRAKQVVVHVEEEDSGTEKPRKRKAKTEESAPARKTTKGRSKLDSGVVGGLGDLAGGVADPDVAEKPKKRERRAAVNNSDLIKEALGIGAEDPSVQNGKGGAVEKLRRLKAEATTAKPAAAISTDCVAPAKPGEPKPKAQKPLEKKPRKKASKATDEPVANGKSNEVANAPKPKRKPPKSTVRRTSDTTPKHFSRDSSVDVAVVHAQDRQIPSPEERPLEMFPAMVRRRSWTPASDTKSSPDGQSASKPIDVSESPAQDTVAAAPRPSFANLLDGFDYKARETNPAPRTESGEAFVKRRRLELTGHPHQPADSSANAYREASPEKQEKLQKKKARTITDLATAAYRSAEPVPTDSKVSPFFAPRSGSAPVADPAEIPIAESRKSKARSKSPTKKAGSTAKKPSAKSKKTIKMIAEKLLSPETASLRMNRQDVLFGTSSQLAREDSPTFVRDLQQALRDSDAMSTQQGSMETLHLRPAVGGSGLSLVGKRKGLWAAASRDLDDDILREEVGEAYVRGEKGALADDSVVYIPDAGVKAPSPTQNQTVAAFVEGVDESEITGPAPEQPADEKNDARMEGLPQVADVSEHGDSLIDLPSIPVSDQPSSDYVDIDDFARSHGLTQGERHTIPSSPVAALQGSPGIPRRTVLPPLSTRPNVPLLTKRASDITGLRAGSSVAGESSNAGKEPIPEFGSSPAKRPRGRPRKDADLKARTVPPTKPRGRTRESASPEPGVFVGQTSEASLCSAVANAKRKTKATSLRAKSTSGQPAAKPATPKKKRDVDEIEDSEEELSPNPPRRKNISVTSPPLRLSSSQEAPPAVPEPKEVPAPPSPSRNRKTTSHIPLGSLGIVYPQITTAVKNARPSTDPAAPSWHEKILLYDPIVVEDLTTWLNDLGIRVGVVVPVPKPPKNKGRKKKDVDEHDTPEDVETERTEMQELPPWVVQRWCEENSVCCIYKESLWKGRRAMY</sequence>
<evidence type="ECO:0000256" key="7">
    <source>
        <dbReference type="ARBA" id="ARBA00023242"/>
    </source>
</evidence>
<feature type="compositionally biased region" description="Low complexity" evidence="10">
    <location>
        <begin position="236"/>
        <end position="245"/>
    </location>
</feature>
<evidence type="ECO:0000256" key="4">
    <source>
        <dbReference type="ARBA" id="ARBA00022763"/>
    </source>
</evidence>
<comment type="PTM">
    <text evidence="9">Phosphorylated in response to DNA damage.</text>
</comment>
<comment type="function">
    <text evidence="9">Regulatory subunit of the SLX1-SLX4 structure-specific endonuclease that resolves DNA secondary structures generated during DNA repair and recombination. Has endonuclease activity towards branched DNA substrates, introducing single-strand cuts in duplex DNA close to junctions with ss-DNA.</text>
</comment>
<dbReference type="EMBL" id="JAGTJR010000040">
    <property type="protein sequence ID" value="KAH7032361.1"/>
    <property type="molecule type" value="Genomic_DNA"/>
</dbReference>